<comment type="similarity">
    <text evidence="1">Belongs to the short-chain dehydrogenases/reductases (SDR) family.</text>
</comment>
<dbReference type="Gene3D" id="3.40.50.720">
    <property type="entry name" value="NAD(P)-binding Rossmann-like Domain"/>
    <property type="match status" value="1"/>
</dbReference>
<feature type="domain" description="Ketoreductase" evidence="5">
    <location>
        <begin position="11"/>
        <end position="199"/>
    </location>
</feature>
<protein>
    <recommendedName>
        <fullName evidence="5">Ketoreductase domain-containing protein</fullName>
    </recommendedName>
</protein>
<dbReference type="OMA" id="FMTGGHL"/>
<reference evidence="6 7" key="1">
    <citation type="journal article" date="2015" name="Front. Microbiol.">
        <title>Genome sequence of the plant growth promoting endophytic yeast Rhodotorula graminis WP1.</title>
        <authorList>
            <person name="Firrincieli A."/>
            <person name="Otillar R."/>
            <person name="Salamov A."/>
            <person name="Schmutz J."/>
            <person name="Khan Z."/>
            <person name="Redman R.S."/>
            <person name="Fleck N.D."/>
            <person name="Lindquist E."/>
            <person name="Grigoriev I.V."/>
            <person name="Doty S.L."/>
        </authorList>
    </citation>
    <scope>NUCLEOTIDE SEQUENCE [LARGE SCALE GENOMIC DNA]</scope>
    <source>
        <strain evidence="6 7">WP1</strain>
    </source>
</reference>
<sequence>MPAAAHSLEGKVAVVTGGASGIGLATVKAFLEAGAAGVTLVDLKEDALSSAVASLELSEHDAARVLTVVGDVADEATAEKYVRETSERFGRVDVSVQCAGISLPTTNVVDLDVDDWDKTIKVNLRGVFLGVKHSLRGMLASPSGGKDCSVVLMCSQLGLEGYPGSSAYAASKFALRGLMVSAAAEVGPAGIRINAVAPGPIDTPMLAGFSAPGHTTKGNIKRAGHAHEIANAVLFFASDAGSYCSSTTLKVDGGWSKWC</sequence>
<dbReference type="InterPro" id="IPR020904">
    <property type="entry name" value="Sc_DH/Rdtase_CS"/>
</dbReference>
<evidence type="ECO:0000313" key="7">
    <source>
        <dbReference type="Proteomes" id="UP000053890"/>
    </source>
</evidence>
<proteinExistence type="inferred from homology"/>
<dbReference type="RefSeq" id="XP_018268166.1">
    <property type="nucleotide sequence ID" value="XM_018419131.1"/>
</dbReference>
<dbReference type="CDD" id="cd05233">
    <property type="entry name" value="SDR_c"/>
    <property type="match status" value="1"/>
</dbReference>
<dbReference type="SMART" id="SM00822">
    <property type="entry name" value="PKS_KR"/>
    <property type="match status" value="1"/>
</dbReference>
<dbReference type="OrthoDB" id="1888931at2759"/>
<organism evidence="6 7">
    <name type="scientific">Rhodotorula graminis (strain WP1)</name>
    <dbReference type="NCBI Taxonomy" id="578459"/>
    <lineage>
        <taxon>Eukaryota</taxon>
        <taxon>Fungi</taxon>
        <taxon>Dikarya</taxon>
        <taxon>Basidiomycota</taxon>
        <taxon>Pucciniomycotina</taxon>
        <taxon>Microbotryomycetes</taxon>
        <taxon>Sporidiobolales</taxon>
        <taxon>Sporidiobolaceae</taxon>
        <taxon>Rhodotorula</taxon>
    </lineage>
</organism>
<dbReference type="InterPro" id="IPR036291">
    <property type="entry name" value="NAD(P)-bd_dom_sf"/>
</dbReference>
<dbReference type="STRING" id="578459.A0A0N8PZE7"/>
<dbReference type="Proteomes" id="UP000053890">
    <property type="component" value="Unassembled WGS sequence"/>
</dbReference>
<evidence type="ECO:0000256" key="1">
    <source>
        <dbReference type="ARBA" id="ARBA00006484"/>
    </source>
</evidence>
<evidence type="ECO:0000259" key="5">
    <source>
        <dbReference type="SMART" id="SM00822"/>
    </source>
</evidence>
<evidence type="ECO:0000256" key="4">
    <source>
        <dbReference type="ARBA" id="ARBA00023027"/>
    </source>
</evidence>
<dbReference type="PANTHER" id="PTHR24321">
    <property type="entry name" value="DEHYDROGENASES, SHORT CHAIN"/>
    <property type="match status" value="1"/>
</dbReference>
<accession>A0A0N8PZE7</accession>
<dbReference type="GeneID" id="28979577"/>
<dbReference type="Pfam" id="PF13561">
    <property type="entry name" value="adh_short_C2"/>
    <property type="match status" value="1"/>
</dbReference>
<dbReference type="InterPro" id="IPR002347">
    <property type="entry name" value="SDR_fam"/>
</dbReference>
<keyword evidence="2" id="KW-0521">NADP</keyword>
<evidence type="ECO:0000256" key="3">
    <source>
        <dbReference type="ARBA" id="ARBA00023002"/>
    </source>
</evidence>
<dbReference type="PANTHER" id="PTHR24321:SF8">
    <property type="entry name" value="ESTRADIOL 17-BETA-DEHYDROGENASE 8-RELATED"/>
    <property type="match status" value="1"/>
</dbReference>
<dbReference type="SUPFAM" id="SSF51735">
    <property type="entry name" value="NAD(P)-binding Rossmann-fold domains"/>
    <property type="match status" value="1"/>
</dbReference>
<dbReference type="FunFam" id="3.40.50.720:FF:000084">
    <property type="entry name" value="Short-chain dehydrogenase reductase"/>
    <property type="match status" value="1"/>
</dbReference>
<name>A0A0N8PZE7_RHOGW</name>
<keyword evidence="7" id="KW-1185">Reference proteome</keyword>
<evidence type="ECO:0000256" key="2">
    <source>
        <dbReference type="ARBA" id="ARBA00022857"/>
    </source>
</evidence>
<evidence type="ECO:0000313" key="6">
    <source>
        <dbReference type="EMBL" id="KPV72117.1"/>
    </source>
</evidence>
<dbReference type="PROSITE" id="PS00061">
    <property type="entry name" value="ADH_SHORT"/>
    <property type="match status" value="1"/>
</dbReference>
<dbReference type="AlphaFoldDB" id="A0A0N8PZE7"/>
<keyword evidence="3" id="KW-0560">Oxidoreductase</keyword>
<dbReference type="InterPro" id="IPR057326">
    <property type="entry name" value="KR_dom"/>
</dbReference>
<dbReference type="PRINTS" id="PR00081">
    <property type="entry name" value="GDHRDH"/>
</dbReference>
<dbReference type="EMBL" id="KQ474088">
    <property type="protein sequence ID" value="KPV72117.1"/>
    <property type="molecule type" value="Genomic_DNA"/>
</dbReference>
<dbReference type="GO" id="GO:0016491">
    <property type="term" value="F:oxidoreductase activity"/>
    <property type="evidence" value="ECO:0007669"/>
    <property type="project" value="UniProtKB-KW"/>
</dbReference>
<gene>
    <name evidence="6" type="ORF">RHOBADRAFT_66953</name>
</gene>
<keyword evidence="4" id="KW-0520">NAD</keyword>